<keyword evidence="2" id="KW-1185">Reference proteome</keyword>
<protein>
    <recommendedName>
        <fullName evidence="3">DNA helicase PriA</fullName>
    </recommendedName>
</protein>
<organism evidence="1 2">
    <name type="scientific">Trichlorobacter ammonificans</name>
    <dbReference type="NCBI Taxonomy" id="2916410"/>
    <lineage>
        <taxon>Bacteria</taxon>
        <taxon>Pseudomonadati</taxon>
        <taxon>Thermodesulfobacteriota</taxon>
        <taxon>Desulfuromonadia</taxon>
        <taxon>Geobacterales</taxon>
        <taxon>Geobacteraceae</taxon>
        <taxon>Trichlorobacter</taxon>
    </lineage>
</organism>
<proteinExistence type="predicted"/>
<reference evidence="1 2" key="1">
    <citation type="submission" date="2022-03" db="EMBL/GenBank/DDBJ databases">
        <authorList>
            <person name="Koch H."/>
        </authorList>
    </citation>
    <scope>NUCLEOTIDE SEQUENCE [LARGE SCALE GENOMIC DNA]</scope>
    <source>
        <strain evidence="1 2">G1</strain>
    </source>
</reference>
<evidence type="ECO:0000313" key="1">
    <source>
        <dbReference type="EMBL" id="CAH2031055.1"/>
    </source>
</evidence>
<gene>
    <name evidence="1" type="ORF">GEAMG1_1226</name>
</gene>
<dbReference type="PROSITE" id="PS51257">
    <property type="entry name" value="PROKAR_LIPOPROTEIN"/>
    <property type="match status" value="1"/>
</dbReference>
<dbReference type="EMBL" id="OW150024">
    <property type="protein sequence ID" value="CAH2031055.1"/>
    <property type="molecule type" value="Genomic_DNA"/>
</dbReference>
<name>A0ABM9D7A1_9BACT</name>
<dbReference type="RefSeq" id="WP_305731900.1">
    <property type="nucleotide sequence ID" value="NZ_OW150024.1"/>
</dbReference>
<sequence length="61" mass="6571">MRCTFCGHEFDESEGTRPGCGACGGGGCRGIHCPRCGYKNIPEPELLKRLKRLVSKSDKGA</sequence>
<evidence type="ECO:0000313" key="2">
    <source>
        <dbReference type="Proteomes" id="UP001295463"/>
    </source>
</evidence>
<accession>A0ABM9D7A1</accession>
<evidence type="ECO:0008006" key="3">
    <source>
        <dbReference type="Google" id="ProtNLM"/>
    </source>
</evidence>
<dbReference type="Proteomes" id="UP001295463">
    <property type="component" value="Chromosome"/>
</dbReference>